<evidence type="ECO:0000256" key="1">
    <source>
        <dbReference type="SAM" id="Phobius"/>
    </source>
</evidence>
<name>A0A8E2EBM8_9PEZI</name>
<sequence length="379" mass="41795">MDTQLRRLILLLALCLIPTLYFFFNASWRLPVPLKPSHGLVPANATLGFGAVLAVSHATSPRRKDLIFAANLTGIELTIPDQPKWTAEDLDAFRSPEKSRIKKGSALAWMGHLNALTWFLSTDLETALILEDDVDWDIHLRSTQVPLAAAAMRQLLSTPSSPNTTIPLPSTYWGPLTWELLYLGHCGDFFPSTQLPPSHLPYADLSTPPLARLHTKTAAFLRQLGITSHMRIAHRSRWPLCTFGYGVTRASAARILAEFSTEGEGGCQAFDVRVLEACRDKQWACYTINPELFHHISAPSEIANVDQGKEAGGDGAKGIDEQGRLKKQSLKGTTNIACGARQRAFYTEDGSTLEWLKGVVGGKGVCLVDMMEEDMSRWP</sequence>
<protein>
    <submittedName>
        <fullName evidence="2">Glycosyltransferase family 25 protein</fullName>
    </submittedName>
</protein>
<reference evidence="2 3" key="1">
    <citation type="journal article" date="2016" name="Nat. Commun.">
        <title>Ectomycorrhizal ecology is imprinted in the genome of the dominant symbiotic fungus Cenococcum geophilum.</title>
        <authorList>
            <consortium name="DOE Joint Genome Institute"/>
            <person name="Peter M."/>
            <person name="Kohler A."/>
            <person name="Ohm R.A."/>
            <person name="Kuo A."/>
            <person name="Krutzmann J."/>
            <person name="Morin E."/>
            <person name="Arend M."/>
            <person name="Barry K.W."/>
            <person name="Binder M."/>
            <person name="Choi C."/>
            <person name="Clum A."/>
            <person name="Copeland A."/>
            <person name="Grisel N."/>
            <person name="Haridas S."/>
            <person name="Kipfer T."/>
            <person name="LaButti K."/>
            <person name="Lindquist E."/>
            <person name="Lipzen A."/>
            <person name="Maire R."/>
            <person name="Meier B."/>
            <person name="Mihaltcheva S."/>
            <person name="Molinier V."/>
            <person name="Murat C."/>
            <person name="Poggeler S."/>
            <person name="Quandt C.A."/>
            <person name="Sperisen C."/>
            <person name="Tritt A."/>
            <person name="Tisserant E."/>
            <person name="Crous P.W."/>
            <person name="Henrissat B."/>
            <person name="Nehls U."/>
            <person name="Egli S."/>
            <person name="Spatafora J.W."/>
            <person name="Grigoriev I.V."/>
            <person name="Martin F.M."/>
        </authorList>
    </citation>
    <scope>NUCLEOTIDE SEQUENCE [LARGE SCALE GENOMIC DNA]</scope>
    <source>
        <strain evidence="2 3">CBS 459.81</strain>
    </source>
</reference>
<evidence type="ECO:0000313" key="2">
    <source>
        <dbReference type="EMBL" id="OCK81012.1"/>
    </source>
</evidence>
<keyword evidence="1" id="KW-1133">Transmembrane helix</keyword>
<dbReference type="AlphaFoldDB" id="A0A8E2EBM8"/>
<dbReference type="Proteomes" id="UP000250266">
    <property type="component" value="Unassembled WGS sequence"/>
</dbReference>
<keyword evidence="2" id="KW-0808">Transferase</keyword>
<proteinExistence type="predicted"/>
<dbReference type="OrthoDB" id="47375at2759"/>
<keyword evidence="1" id="KW-0812">Transmembrane</keyword>
<organism evidence="2 3">
    <name type="scientific">Lepidopterella palustris CBS 459.81</name>
    <dbReference type="NCBI Taxonomy" id="1314670"/>
    <lineage>
        <taxon>Eukaryota</taxon>
        <taxon>Fungi</taxon>
        <taxon>Dikarya</taxon>
        <taxon>Ascomycota</taxon>
        <taxon>Pezizomycotina</taxon>
        <taxon>Dothideomycetes</taxon>
        <taxon>Pleosporomycetidae</taxon>
        <taxon>Mytilinidiales</taxon>
        <taxon>Argynnaceae</taxon>
        <taxon>Lepidopterella</taxon>
    </lineage>
</organism>
<keyword evidence="1" id="KW-0472">Membrane</keyword>
<accession>A0A8E2EBM8</accession>
<evidence type="ECO:0000313" key="3">
    <source>
        <dbReference type="Proteomes" id="UP000250266"/>
    </source>
</evidence>
<dbReference type="GO" id="GO:0016740">
    <property type="term" value="F:transferase activity"/>
    <property type="evidence" value="ECO:0007669"/>
    <property type="project" value="UniProtKB-KW"/>
</dbReference>
<keyword evidence="3" id="KW-1185">Reference proteome</keyword>
<dbReference type="EMBL" id="KV744937">
    <property type="protein sequence ID" value="OCK81012.1"/>
    <property type="molecule type" value="Genomic_DNA"/>
</dbReference>
<feature type="transmembrane region" description="Helical" evidence="1">
    <location>
        <begin position="7"/>
        <end position="28"/>
    </location>
</feature>
<gene>
    <name evidence="2" type="ORF">K432DRAFT_381716</name>
</gene>